<dbReference type="OrthoDB" id="6161780at2759"/>
<evidence type="ECO:0000313" key="5">
    <source>
        <dbReference type="EMBL" id="CAC5397011.1"/>
    </source>
</evidence>
<keyword evidence="6" id="KW-1185">Reference proteome</keyword>
<dbReference type="Pfam" id="PF00386">
    <property type="entry name" value="C1q"/>
    <property type="match status" value="1"/>
</dbReference>
<dbReference type="SUPFAM" id="SSF49842">
    <property type="entry name" value="TNF-like"/>
    <property type="match status" value="1"/>
</dbReference>
<dbReference type="EMBL" id="CACVKT020005663">
    <property type="protein sequence ID" value="CAC5397011.1"/>
    <property type="molecule type" value="Genomic_DNA"/>
</dbReference>
<accession>A0A6J8CMB5</accession>
<dbReference type="PROSITE" id="PS50871">
    <property type="entry name" value="C1Q"/>
    <property type="match status" value="1"/>
</dbReference>
<protein>
    <submittedName>
        <fullName evidence="5">C1QL</fullName>
    </submittedName>
</protein>
<organism evidence="5 6">
    <name type="scientific">Mytilus coruscus</name>
    <name type="common">Sea mussel</name>
    <dbReference type="NCBI Taxonomy" id="42192"/>
    <lineage>
        <taxon>Eukaryota</taxon>
        <taxon>Metazoa</taxon>
        <taxon>Spiralia</taxon>
        <taxon>Lophotrochozoa</taxon>
        <taxon>Mollusca</taxon>
        <taxon>Bivalvia</taxon>
        <taxon>Autobranchia</taxon>
        <taxon>Pteriomorphia</taxon>
        <taxon>Mytilida</taxon>
        <taxon>Mytiloidea</taxon>
        <taxon>Mytilidae</taxon>
        <taxon>Mytilinae</taxon>
        <taxon>Mytilus</taxon>
    </lineage>
</organism>
<dbReference type="InterPro" id="IPR050822">
    <property type="entry name" value="Cerebellin_Synaptic_Org"/>
</dbReference>
<evidence type="ECO:0000259" key="4">
    <source>
        <dbReference type="PROSITE" id="PS50871"/>
    </source>
</evidence>
<keyword evidence="3" id="KW-0732">Signal</keyword>
<gene>
    <name evidence="5" type="ORF">MCOR_31503</name>
</gene>
<dbReference type="Proteomes" id="UP000507470">
    <property type="component" value="Unassembled WGS sequence"/>
</dbReference>
<dbReference type="SMART" id="SM00110">
    <property type="entry name" value="C1Q"/>
    <property type="match status" value="1"/>
</dbReference>
<name>A0A6J8CMB5_MYTCO</name>
<evidence type="ECO:0000256" key="1">
    <source>
        <dbReference type="ARBA" id="ARBA00004613"/>
    </source>
</evidence>
<dbReference type="InterPro" id="IPR001073">
    <property type="entry name" value="C1q_dom"/>
</dbReference>
<dbReference type="PRINTS" id="PR00007">
    <property type="entry name" value="COMPLEMNTC1Q"/>
</dbReference>
<comment type="subcellular location">
    <subcellularLocation>
        <location evidence="1">Secreted</location>
    </subcellularLocation>
</comment>
<dbReference type="PANTHER" id="PTHR22923:SF116">
    <property type="entry name" value="C1Q DOMAIN-CONTAINING PROTEIN"/>
    <property type="match status" value="1"/>
</dbReference>
<evidence type="ECO:0000313" key="6">
    <source>
        <dbReference type="Proteomes" id="UP000507470"/>
    </source>
</evidence>
<feature type="domain" description="C1q" evidence="4">
    <location>
        <begin position="31"/>
        <end position="167"/>
    </location>
</feature>
<reference evidence="5 6" key="1">
    <citation type="submission" date="2020-06" db="EMBL/GenBank/DDBJ databases">
        <authorList>
            <person name="Li R."/>
            <person name="Bekaert M."/>
        </authorList>
    </citation>
    <scope>NUCLEOTIDE SEQUENCE [LARGE SCALE GENOMIC DNA]</scope>
    <source>
        <strain evidence="6">wild</strain>
    </source>
</reference>
<dbReference type="PANTHER" id="PTHR22923">
    <property type="entry name" value="CEREBELLIN-RELATED"/>
    <property type="match status" value="1"/>
</dbReference>
<sequence>MRALSDFLEMRTENKTHLESVYCFQSQVAIGPLTAVAFSAALHYNIQLGQDQIIEFDKVITNIGNAFDSCHSHFTASIKGIYLFSGSLFVGGSHYANVDMVKNGNAIGYLFANSDHHISTETVVVTLETGDMVWMKHRGDKIGQASIYGHTIEQYNTFSGVLIHQLL</sequence>
<proteinExistence type="predicted"/>
<evidence type="ECO:0000256" key="2">
    <source>
        <dbReference type="ARBA" id="ARBA00022525"/>
    </source>
</evidence>
<evidence type="ECO:0000256" key="3">
    <source>
        <dbReference type="ARBA" id="ARBA00022729"/>
    </source>
</evidence>
<dbReference type="AlphaFoldDB" id="A0A6J8CMB5"/>
<dbReference type="InterPro" id="IPR008983">
    <property type="entry name" value="Tumour_necrosis_fac-like_dom"/>
</dbReference>
<dbReference type="Gene3D" id="2.60.120.40">
    <property type="match status" value="1"/>
</dbReference>
<dbReference type="GO" id="GO:0005576">
    <property type="term" value="C:extracellular region"/>
    <property type="evidence" value="ECO:0007669"/>
    <property type="project" value="UniProtKB-SubCell"/>
</dbReference>
<keyword evidence="2" id="KW-0964">Secreted</keyword>